<reference evidence="2" key="1">
    <citation type="submission" date="2014-03" db="EMBL/GenBank/DDBJ databases">
        <authorList>
            <person name="Casaregola S."/>
        </authorList>
    </citation>
    <scope>NUCLEOTIDE SEQUENCE [LARGE SCALE GENOMIC DNA]</scope>
    <source>
        <strain evidence="2">CLIB 918</strain>
    </source>
</reference>
<protein>
    <submittedName>
        <fullName evidence="2">Uncharacterized protein</fullName>
    </submittedName>
</protein>
<evidence type="ECO:0000313" key="3">
    <source>
        <dbReference type="Proteomes" id="UP000242525"/>
    </source>
</evidence>
<feature type="compositionally biased region" description="Polar residues" evidence="1">
    <location>
        <begin position="52"/>
        <end position="61"/>
    </location>
</feature>
<evidence type="ECO:0000313" key="2">
    <source>
        <dbReference type="EMBL" id="CDO54972.1"/>
    </source>
</evidence>
<dbReference type="EMBL" id="CCBN010000009">
    <property type="protein sequence ID" value="CDO54972.1"/>
    <property type="molecule type" value="Genomic_DNA"/>
</dbReference>
<comment type="caution">
    <text evidence="2">The sequence shown here is derived from an EMBL/GenBank/DDBJ whole genome shotgun (WGS) entry which is preliminary data.</text>
</comment>
<accession>A0A0J9XBS2</accession>
<name>A0A0J9XBS2_GEOCN</name>
<proteinExistence type="predicted"/>
<keyword evidence="3" id="KW-1185">Reference proteome</keyword>
<feature type="region of interest" description="Disordered" evidence="1">
    <location>
        <begin position="1"/>
        <end position="77"/>
    </location>
</feature>
<feature type="compositionally biased region" description="Polar residues" evidence="1">
    <location>
        <begin position="22"/>
        <end position="34"/>
    </location>
</feature>
<dbReference type="Proteomes" id="UP000242525">
    <property type="component" value="Unassembled WGS sequence"/>
</dbReference>
<feature type="compositionally biased region" description="Basic and acidic residues" evidence="1">
    <location>
        <begin position="62"/>
        <end position="76"/>
    </location>
</feature>
<dbReference type="AlphaFoldDB" id="A0A0J9XBS2"/>
<evidence type="ECO:0000256" key="1">
    <source>
        <dbReference type="SAM" id="MobiDB-lite"/>
    </source>
</evidence>
<organism evidence="2 3">
    <name type="scientific">Geotrichum candidum</name>
    <name type="common">Oospora lactis</name>
    <name type="synonym">Dipodascus geotrichum</name>
    <dbReference type="NCBI Taxonomy" id="1173061"/>
    <lineage>
        <taxon>Eukaryota</taxon>
        <taxon>Fungi</taxon>
        <taxon>Dikarya</taxon>
        <taxon>Ascomycota</taxon>
        <taxon>Saccharomycotina</taxon>
        <taxon>Dipodascomycetes</taxon>
        <taxon>Dipodascales</taxon>
        <taxon>Dipodascaceae</taxon>
        <taxon>Geotrichum</taxon>
    </lineage>
</organism>
<gene>
    <name evidence="2" type="ORF">BN980_GECA09s02111g</name>
</gene>
<sequence length="195" mass="22438">MSSFLRPWSQSGPVSSPPSSPYTQAKFSPTSSSPRWPDSCTPSKPPSKYSSLLTRPMSSPTRSRDARRQAYRDHMRSVRQNQVMKARGGDDRMINDILIGEHKQWLEAQQREGSKFTITPEEAEALFEEFYSSEFQSQKTPSISLIKQQSDSTKQDQILLEEFLEQQEAEANMIDHSIDYYLQFENQDQDVEMAD</sequence>